<gene>
    <name evidence="2" type="ORF">H9638_02300</name>
</gene>
<keyword evidence="3" id="KW-1185">Reference proteome</keyword>
<dbReference type="RefSeq" id="WP_225216881.1">
    <property type="nucleotide sequence ID" value="NZ_JACSQC010000001.1"/>
</dbReference>
<sequence length="156" mass="16288">MIKRPSVGMVVGLSIVGGFALGIGTLSGLESDEFTAESISGASDAELAVMPGSATEFPEVIDDPETAVYEPFMACSADYANGPGAALDQRNLMGPENSVLVSPEQMRAMGRSAAEIESQTRAWNELSPESREEQLCRAAQQNAAIAEPRPAPGTGK</sequence>
<evidence type="ECO:0000313" key="3">
    <source>
        <dbReference type="Proteomes" id="UP000652763"/>
    </source>
</evidence>
<name>A0ABR8YEI4_9MICC</name>
<proteinExistence type="predicted"/>
<evidence type="ECO:0000256" key="1">
    <source>
        <dbReference type="SAM" id="MobiDB-lite"/>
    </source>
</evidence>
<protein>
    <submittedName>
        <fullName evidence="2">Uncharacterized protein</fullName>
    </submittedName>
</protein>
<dbReference type="EMBL" id="JACSQC010000001">
    <property type="protein sequence ID" value="MBD8042636.1"/>
    <property type="molecule type" value="Genomic_DNA"/>
</dbReference>
<evidence type="ECO:0000313" key="2">
    <source>
        <dbReference type="EMBL" id="MBD8042636.1"/>
    </source>
</evidence>
<organism evidence="2 3">
    <name type="scientific">Arthrobacter pullicola</name>
    <dbReference type="NCBI Taxonomy" id="2762224"/>
    <lineage>
        <taxon>Bacteria</taxon>
        <taxon>Bacillati</taxon>
        <taxon>Actinomycetota</taxon>
        <taxon>Actinomycetes</taxon>
        <taxon>Micrococcales</taxon>
        <taxon>Micrococcaceae</taxon>
        <taxon>Arthrobacter</taxon>
    </lineage>
</organism>
<feature type="region of interest" description="Disordered" evidence="1">
    <location>
        <begin position="111"/>
        <end position="156"/>
    </location>
</feature>
<reference evidence="2 3" key="1">
    <citation type="submission" date="2020-08" db="EMBL/GenBank/DDBJ databases">
        <title>A Genomic Blueprint of the Chicken Gut Microbiome.</title>
        <authorList>
            <person name="Gilroy R."/>
            <person name="Ravi A."/>
            <person name="Getino M."/>
            <person name="Pursley I."/>
            <person name="Horton D.L."/>
            <person name="Alikhan N.-F."/>
            <person name="Baker D."/>
            <person name="Gharbi K."/>
            <person name="Hall N."/>
            <person name="Watson M."/>
            <person name="Adriaenssens E.M."/>
            <person name="Foster-Nyarko E."/>
            <person name="Jarju S."/>
            <person name="Secka A."/>
            <person name="Antonio M."/>
            <person name="Oren A."/>
            <person name="Chaudhuri R."/>
            <person name="La Ragione R.M."/>
            <person name="Hildebrand F."/>
            <person name="Pallen M.J."/>
        </authorList>
    </citation>
    <scope>NUCLEOTIDE SEQUENCE [LARGE SCALE GENOMIC DNA]</scope>
    <source>
        <strain evidence="2 3">Sa2BUA2</strain>
    </source>
</reference>
<comment type="caution">
    <text evidence="2">The sequence shown here is derived from an EMBL/GenBank/DDBJ whole genome shotgun (WGS) entry which is preliminary data.</text>
</comment>
<dbReference type="Proteomes" id="UP000652763">
    <property type="component" value="Unassembled WGS sequence"/>
</dbReference>
<accession>A0ABR8YEI4</accession>